<keyword evidence="10" id="KW-1185">Reference proteome</keyword>
<evidence type="ECO:0000256" key="4">
    <source>
        <dbReference type="ARBA" id="ARBA00023187"/>
    </source>
</evidence>
<evidence type="ECO:0000256" key="2">
    <source>
        <dbReference type="ARBA" id="ARBA00022664"/>
    </source>
</evidence>
<dbReference type="GO" id="GO:0005634">
    <property type="term" value="C:nucleus"/>
    <property type="evidence" value="ECO:0007669"/>
    <property type="project" value="UniProtKB-SubCell"/>
</dbReference>
<dbReference type="InterPro" id="IPR035979">
    <property type="entry name" value="RBD_domain_sf"/>
</dbReference>
<sequence>MSASATSSFGRRGNSRLPPEVNRALYVRNLPFKISSEEMYDIFGKYGAIRQIRLGVTNETRGTAFVVYEDIYDAKNAVDHLSGFNVCGRYLVVLYYQASRMHKSMDVNAKQQELSQLKARYGVE</sequence>
<dbReference type="FunFam" id="3.30.70.330:FF:000253">
    <property type="entry name" value="splicing factor 3B subunit 6-like protein"/>
    <property type="match status" value="1"/>
</dbReference>
<dbReference type="Gene3D" id="3.30.70.330">
    <property type="match status" value="1"/>
</dbReference>
<keyword evidence="4" id="KW-0508">mRNA splicing</keyword>
<dbReference type="GO" id="GO:0003729">
    <property type="term" value="F:mRNA binding"/>
    <property type="evidence" value="ECO:0007669"/>
    <property type="project" value="TreeGrafter"/>
</dbReference>
<feature type="domain" description="RRM" evidence="7">
    <location>
        <begin position="23"/>
        <end position="98"/>
    </location>
</feature>
<evidence type="ECO:0000256" key="3">
    <source>
        <dbReference type="ARBA" id="ARBA00022884"/>
    </source>
</evidence>
<evidence type="ECO:0000256" key="6">
    <source>
        <dbReference type="PROSITE-ProRule" id="PRU00176"/>
    </source>
</evidence>
<dbReference type="InterPro" id="IPR000504">
    <property type="entry name" value="RRM_dom"/>
</dbReference>
<dbReference type="SUPFAM" id="SSF54928">
    <property type="entry name" value="RNA-binding domain, RBD"/>
    <property type="match status" value="1"/>
</dbReference>
<evidence type="ECO:0000256" key="1">
    <source>
        <dbReference type="ARBA" id="ARBA00004123"/>
    </source>
</evidence>
<dbReference type="PROSITE" id="PS50102">
    <property type="entry name" value="RRM"/>
    <property type="match status" value="1"/>
</dbReference>
<organism evidence="9 10">
    <name type="scientific">Aphanomyces stellatus</name>
    <dbReference type="NCBI Taxonomy" id="120398"/>
    <lineage>
        <taxon>Eukaryota</taxon>
        <taxon>Sar</taxon>
        <taxon>Stramenopiles</taxon>
        <taxon>Oomycota</taxon>
        <taxon>Saprolegniomycetes</taxon>
        <taxon>Saprolegniales</taxon>
        <taxon>Verrucalvaceae</taxon>
        <taxon>Aphanomyces</taxon>
    </lineage>
</organism>
<comment type="subcellular location">
    <subcellularLocation>
        <location evidence="1">Nucleus</location>
    </subcellularLocation>
</comment>
<reference evidence="8" key="2">
    <citation type="submission" date="2019-06" db="EMBL/GenBank/DDBJ databases">
        <title>Genomics analysis of Aphanomyces spp. identifies a new class of oomycete effector associated with host adaptation.</title>
        <authorList>
            <person name="Gaulin E."/>
        </authorList>
    </citation>
    <scope>NUCLEOTIDE SEQUENCE</scope>
    <source>
        <strain evidence="8">CBS 578.67</strain>
    </source>
</reference>
<dbReference type="PANTHER" id="PTHR23003">
    <property type="entry name" value="RNA RECOGNITION MOTIF RRM DOMAIN CONTAINING PROTEIN"/>
    <property type="match status" value="1"/>
</dbReference>
<reference evidence="9 10" key="1">
    <citation type="submission" date="2019-03" db="EMBL/GenBank/DDBJ databases">
        <authorList>
            <person name="Gaulin E."/>
            <person name="Dumas B."/>
        </authorList>
    </citation>
    <scope>NUCLEOTIDE SEQUENCE [LARGE SCALE GENOMIC DNA]</scope>
    <source>
        <strain evidence="9">CBS 568.67</strain>
    </source>
</reference>
<keyword evidence="5" id="KW-0539">Nucleus</keyword>
<dbReference type="CDD" id="cd12241">
    <property type="entry name" value="RRM_SF3B14"/>
    <property type="match status" value="1"/>
</dbReference>
<name>A0A485LD24_9STRA</name>
<proteinExistence type="predicted"/>
<evidence type="ECO:0000259" key="7">
    <source>
        <dbReference type="PROSITE" id="PS50102"/>
    </source>
</evidence>
<evidence type="ECO:0000256" key="5">
    <source>
        <dbReference type="ARBA" id="ARBA00023242"/>
    </source>
</evidence>
<dbReference type="InterPro" id="IPR012677">
    <property type="entry name" value="Nucleotide-bd_a/b_plait_sf"/>
</dbReference>
<dbReference type="InterPro" id="IPR034150">
    <property type="entry name" value="SF3B6_RRM"/>
</dbReference>
<dbReference type="InterPro" id="IPR050374">
    <property type="entry name" value="RRT5_SRSF_SR"/>
</dbReference>
<dbReference type="GO" id="GO:0005737">
    <property type="term" value="C:cytoplasm"/>
    <property type="evidence" value="ECO:0007669"/>
    <property type="project" value="TreeGrafter"/>
</dbReference>
<dbReference type="EMBL" id="VJMH01006520">
    <property type="protein sequence ID" value="KAF0689118.1"/>
    <property type="molecule type" value="Genomic_DNA"/>
</dbReference>
<evidence type="ECO:0000313" key="8">
    <source>
        <dbReference type="EMBL" id="KAF0689118.1"/>
    </source>
</evidence>
<evidence type="ECO:0000313" key="10">
    <source>
        <dbReference type="Proteomes" id="UP000332933"/>
    </source>
</evidence>
<dbReference type="Proteomes" id="UP000332933">
    <property type="component" value="Unassembled WGS sequence"/>
</dbReference>
<dbReference type="OrthoDB" id="275748at2759"/>
<dbReference type="GO" id="GO:0006397">
    <property type="term" value="P:mRNA processing"/>
    <property type="evidence" value="ECO:0007669"/>
    <property type="project" value="UniProtKB-KW"/>
</dbReference>
<gene>
    <name evidence="9" type="primary">Aste57867_19390</name>
    <name evidence="8" type="ORF">As57867_019326</name>
    <name evidence="9" type="ORF">ASTE57867_19390</name>
</gene>
<accession>A0A485LD24</accession>
<keyword evidence="3 6" id="KW-0694">RNA-binding</keyword>
<dbReference type="Pfam" id="PF00076">
    <property type="entry name" value="RRM_1"/>
    <property type="match status" value="1"/>
</dbReference>
<keyword evidence="2" id="KW-0507">mRNA processing</keyword>
<protein>
    <submittedName>
        <fullName evidence="9">Aste57867_19390 protein</fullName>
    </submittedName>
</protein>
<dbReference type="AlphaFoldDB" id="A0A485LD24"/>
<dbReference type="EMBL" id="CAADRA010006541">
    <property type="protein sequence ID" value="VFT96104.1"/>
    <property type="molecule type" value="Genomic_DNA"/>
</dbReference>
<evidence type="ECO:0000313" key="9">
    <source>
        <dbReference type="EMBL" id="VFT96104.1"/>
    </source>
</evidence>
<dbReference type="GO" id="GO:0008380">
    <property type="term" value="P:RNA splicing"/>
    <property type="evidence" value="ECO:0007669"/>
    <property type="project" value="UniProtKB-KW"/>
</dbReference>
<dbReference type="SMART" id="SM00360">
    <property type="entry name" value="RRM"/>
    <property type="match status" value="1"/>
</dbReference>